<feature type="domain" description="EF-hand" evidence="3">
    <location>
        <begin position="68"/>
        <end position="103"/>
    </location>
</feature>
<keyword evidence="5" id="KW-1185">Reference proteome</keyword>
<dbReference type="InterPro" id="IPR011992">
    <property type="entry name" value="EF-hand-dom_pair"/>
</dbReference>
<feature type="domain" description="EF-hand" evidence="3">
    <location>
        <begin position="165"/>
        <end position="200"/>
    </location>
</feature>
<evidence type="ECO:0000313" key="4">
    <source>
        <dbReference type="EMBL" id="MCW1932549.1"/>
    </source>
</evidence>
<accession>A0ABT3GYB6</accession>
<evidence type="ECO:0000259" key="3">
    <source>
        <dbReference type="PROSITE" id="PS50222"/>
    </source>
</evidence>
<dbReference type="EMBL" id="JAPDFL010000001">
    <property type="protein sequence ID" value="MCW1932549.1"/>
    <property type="molecule type" value="Genomic_DNA"/>
</dbReference>
<sequence>MNTKTLTAIALLIAAVPAASFAQSGPMAGMTPPTLDFATADADGSGGISAEEWTAYSATLHSEMRAQRTAARADALIAEADADGDGALTRDELITGMTAMGDARRESRGGMGRGHGERHGMRGDHGGWGGHHMRGDDDHGRRGEMRDGQRGGQRDGQRGEMRGERGGDMASRSFARMDRNDDGSIDATELGQAQEFLNWMAQRPRFN</sequence>
<dbReference type="RefSeq" id="WP_264505539.1">
    <property type="nucleotide sequence ID" value="NZ_JAPDFL010000001.1"/>
</dbReference>
<evidence type="ECO:0000256" key="1">
    <source>
        <dbReference type="SAM" id="MobiDB-lite"/>
    </source>
</evidence>
<comment type="caution">
    <text evidence="4">The sequence shown here is derived from an EMBL/GenBank/DDBJ whole genome shotgun (WGS) entry which is preliminary data.</text>
</comment>
<name>A0ABT3GYB6_9RHOB</name>
<dbReference type="InterPro" id="IPR018247">
    <property type="entry name" value="EF_Hand_1_Ca_BS"/>
</dbReference>
<dbReference type="PROSITE" id="PS00018">
    <property type="entry name" value="EF_HAND_1"/>
    <property type="match status" value="2"/>
</dbReference>
<dbReference type="Proteomes" id="UP001208938">
    <property type="component" value="Unassembled WGS sequence"/>
</dbReference>
<evidence type="ECO:0000256" key="2">
    <source>
        <dbReference type="SAM" id="SignalP"/>
    </source>
</evidence>
<dbReference type="CDD" id="cd00051">
    <property type="entry name" value="EFh"/>
    <property type="match status" value="1"/>
</dbReference>
<feature type="signal peptide" evidence="2">
    <location>
        <begin position="1"/>
        <end position="22"/>
    </location>
</feature>
<feature type="compositionally biased region" description="Basic and acidic residues" evidence="1">
    <location>
        <begin position="133"/>
        <end position="167"/>
    </location>
</feature>
<dbReference type="InterPro" id="IPR002048">
    <property type="entry name" value="EF_hand_dom"/>
</dbReference>
<feature type="compositionally biased region" description="Basic and acidic residues" evidence="1">
    <location>
        <begin position="103"/>
        <end position="125"/>
    </location>
</feature>
<reference evidence="4 5" key="1">
    <citation type="submission" date="2022-10" db="EMBL/GenBank/DDBJ databases">
        <title>Pararhodobacter sp. nov., isolated from marine algae.</title>
        <authorList>
            <person name="Choi B.J."/>
            <person name="Kim J.M."/>
            <person name="Lee J.K."/>
            <person name="Choi D.G."/>
            <person name="Jeon C.O."/>
        </authorList>
    </citation>
    <scope>NUCLEOTIDE SEQUENCE [LARGE SCALE GENOMIC DNA]</scope>
    <source>
        <strain evidence="4 5">ZQ420</strain>
    </source>
</reference>
<dbReference type="Pfam" id="PF13202">
    <property type="entry name" value="EF-hand_5"/>
    <property type="match status" value="3"/>
</dbReference>
<dbReference type="SUPFAM" id="SSF47473">
    <property type="entry name" value="EF-hand"/>
    <property type="match status" value="1"/>
</dbReference>
<gene>
    <name evidence="4" type="ORF">OKW52_09845</name>
</gene>
<keyword evidence="2" id="KW-0732">Signal</keyword>
<dbReference type="PROSITE" id="PS50222">
    <property type="entry name" value="EF_HAND_2"/>
    <property type="match status" value="2"/>
</dbReference>
<dbReference type="SMART" id="SM00054">
    <property type="entry name" value="EFh"/>
    <property type="match status" value="3"/>
</dbReference>
<dbReference type="Gene3D" id="1.10.238.10">
    <property type="entry name" value="EF-hand"/>
    <property type="match status" value="1"/>
</dbReference>
<proteinExistence type="predicted"/>
<feature type="chain" id="PRO_5047372335" description="EF-hand domain-containing protein" evidence="2">
    <location>
        <begin position="23"/>
        <end position="207"/>
    </location>
</feature>
<evidence type="ECO:0000313" key="5">
    <source>
        <dbReference type="Proteomes" id="UP001208938"/>
    </source>
</evidence>
<feature type="region of interest" description="Disordered" evidence="1">
    <location>
        <begin position="103"/>
        <end position="185"/>
    </location>
</feature>
<protein>
    <recommendedName>
        <fullName evidence="3">EF-hand domain-containing protein</fullName>
    </recommendedName>
</protein>
<organism evidence="4 5">
    <name type="scientific">Pararhodobacter zhoushanensis</name>
    <dbReference type="NCBI Taxonomy" id="2479545"/>
    <lineage>
        <taxon>Bacteria</taxon>
        <taxon>Pseudomonadati</taxon>
        <taxon>Pseudomonadota</taxon>
        <taxon>Alphaproteobacteria</taxon>
        <taxon>Rhodobacterales</taxon>
        <taxon>Paracoccaceae</taxon>
        <taxon>Pararhodobacter</taxon>
    </lineage>
</organism>